<dbReference type="PANTHER" id="PTHR45890">
    <property type="entry name" value="AARF DOMAIN CONTAINING KINASE 2 (PREDICTED)"/>
    <property type="match status" value="1"/>
</dbReference>
<dbReference type="EMBL" id="JARKIK010000059">
    <property type="protein sequence ID" value="KAK8731904.1"/>
    <property type="molecule type" value="Genomic_DNA"/>
</dbReference>
<dbReference type="Pfam" id="PF03109">
    <property type="entry name" value="ABC1"/>
    <property type="match status" value="1"/>
</dbReference>
<dbReference type="InterPro" id="IPR004147">
    <property type="entry name" value="ABC1_dom"/>
</dbReference>
<feature type="domain" description="Protein kinase" evidence="2">
    <location>
        <begin position="1"/>
        <end position="131"/>
    </location>
</feature>
<organism evidence="3 4">
    <name type="scientific">Cherax quadricarinatus</name>
    <name type="common">Australian red claw crayfish</name>
    <dbReference type="NCBI Taxonomy" id="27406"/>
    <lineage>
        <taxon>Eukaryota</taxon>
        <taxon>Metazoa</taxon>
        <taxon>Ecdysozoa</taxon>
        <taxon>Arthropoda</taxon>
        <taxon>Crustacea</taxon>
        <taxon>Multicrustacea</taxon>
        <taxon>Malacostraca</taxon>
        <taxon>Eumalacostraca</taxon>
        <taxon>Eucarida</taxon>
        <taxon>Decapoda</taxon>
        <taxon>Pleocyemata</taxon>
        <taxon>Astacidea</taxon>
        <taxon>Parastacoidea</taxon>
        <taxon>Parastacidae</taxon>
        <taxon>Cherax</taxon>
    </lineage>
</organism>
<reference evidence="3 4" key="1">
    <citation type="journal article" date="2024" name="BMC Genomics">
        <title>Genome assembly of redclaw crayfish (Cherax quadricarinatus) provides insights into its immune adaptation and hypoxia tolerance.</title>
        <authorList>
            <person name="Liu Z."/>
            <person name="Zheng J."/>
            <person name="Li H."/>
            <person name="Fang K."/>
            <person name="Wang S."/>
            <person name="He J."/>
            <person name="Zhou D."/>
            <person name="Weng S."/>
            <person name="Chi M."/>
            <person name="Gu Z."/>
            <person name="He J."/>
            <person name="Li F."/>
            <person name="Wang M."/>
        </authorList>
    </citation>
    <scope>NUCLEOTIDE SEQUENCE [LARGE SCALE GENOMIC DNA]</scope>
    <source>
        <strain evidence="3">ZL_2023a</strain>
    </source>
</reference>
<dbReference type="InterPro" id="IPR000719">
    <property type="entry name" value="Prot_kinase_dom"/>
</dbReference>
<dbReference type="InterPro" id="IPR052402">
    <property type="entry name" value="ADCK_kinase"/>
</dbReference>
<comment type="similarity">
    <text evidence="1">Belongs to the protein kinase superfamily. ADCK protein kinase family.</text>
</comment>
<accession>A0AAW0WV68</accession>
<name>A0AAW0WV68_CHEQU</name>
<evidence type="ECO:0000256" key="1">
    <source>
        <dbReference type="ARBA" id="ARBA00009670"/>
    </source>
</evidence>
<protein>
    <recommendedName>
        <fullName evidence="2">Protein kinase domain-containing protein</fullName>
    </recommendedName>
</protein>
<evidence type="ECO:0000313" key="4">
    <source>
        <dbReference type="Proteomes" id="UP001445076"/>
    </source>
</evidence>
<sequence length="131" mass="14777">FIRFPRPLRPYVTKKVLVETYEDGQPMIDIIRSTETETSEELKKRLAEIGVDALLKMVFVDNLVHGDLHPGNMLVQNNNLGQDGDTCSTRDNLRIMMVDVGCDTFVMDVQPDPNPLRICLLDCGIVSKLSE</sequence>
<feature type="non-terminal residue" evidence="3">
    <location>
        <position position="1"/>
    </location>
</feature>
<feature type="non-terminal residue" evidence="3">
    <location>
        <position position="131"/>
    </location>
</feature>
<dbReference type="GO" id="GO:0005739">
    <property type="term" value="C:mitochondrion"/>
    <property type="evidence" value="ECO:0007669"/>
    <property type="project" value="TreeGrafter"/>
</dbReference>
<dbReference type="PANTHER" id="PTHR45890:SF1">
    <property type="entry name" value="AARF DOMAIN CONTAINING KINASE 2"/>
    <property type="match status" value="1"/>
</dbReference>
<evidence type="ECO:0000259" key="2">
    <source>
        <dbReference type="PROSITE" id="PS50011"/>
    </source>
</evidence>
<dbReference type="GO" id="GO:0004672">
    <property type="term" value="F:protein kinase activity"/>
    <property type="evidence" value="ECO:0007669"/>
    <property type="project" value="InterPro"/>
</dbReference>
<dbReference type="AlphaFoldDB" id="A0AAW0WV68"/>
<dbReference type="SUPFAM" id="SSF56112">
    <property type="entry name" value="Protein kinase-like (PK-like)"/>
    <property type="match status" value="1"/>
</dbReference>
<keyword evidence="4" id="KW-1185">Reference proteome</keyword>
<dbReference type="InterPro" id="IPR011009">
    <property type="entry name" value="Kinase-like_dom_sf"/>
</dbReference>
<dbReference type="Proteomes" id="UP001445076">
    <property type="component" value="Unassembled WGS sequence"/>
</dbReference>
<gene>
    <name evidence="3" type="ORF">OTU49_007320</name>
</gene>
<dbReference type="PROSITE" id="PS50011">
    <property type="entry name" value="PROTEIN_KINASE_DOM"/>
    <property type="match status" value="1"/>
</dbReference>
<proteinExistence type="inferred from homology"/>
<comment type="caution">
    <text evidence="3">The sequence shown here is derived from an EMBL/GenBank/DDBJ whole genome shotgun (WGS) entry which is preliminary data.</text>
</comment>
<evidence type="ECO:0000313" key="3">
    <source>
        <dbReference type="EMBL" id="KAK8731904.1"/>
    </source>
</evidence>
<dbReference type="GO" id="GO:0005524">
    <property type="term" value="F:ATP binding"/>
    <property type="evidence" value="ECO:0007669"/>
    <property type="project" value="InterPro"/>
</dbReference>